<protein>
    <recommendedName>
        <fullName evidence="11">C2H2-type domain-containing protein</fullName>
    </recommendedName>
</protein>
<feature type="domain" description="C2H2-type" evidence="11">
    <location>
        <begin position="2320"/>
        <end position="2349"/>
    </location>
</feature>
<feature type="compositionally biased region" description="Low complexity" evidence="10">
    <location>
        <begin position="2726"/>
        <end position="2737"/>
    </location>
</feature>
<dbReference type="PANTHER" id="PTHR45944">
    <property type="entry name" value="SCHNURRI, ISOFORM F"/>
    <property type="match status" value="1"/>
</dbReference>
<feature type="region of interest" description="Disordered" evidence="10">
    <location>
        <begin position="2963"/>
        <end position="3013"/>
    </location>
</feature>
<proteinExistence type="predicted"/>
<feature type="compositionally biased region" description="Acidic residues" evidence="10">
    <location>
        <begin position="2673"/>
        <end position="2685"/>
    </location>
</feature>
<feature type="compositionally biased region" description="Basic and acidic residues" evidence="10">
    <location>
        <begin position="98"/>
        <end position="108"/>
    </location>
</feature>
<dbReference type="FunFam" id="3.30.160.60:FF:000594">
    <property type="entry name" value="Transcription factor HIVEP2"/>
    <property type="match status" value="1"/>
</dbReference>
<evidence type="ECO:0000256" key="9">
    <source>
        <dbReference type="PROSITE-ProRule" id="PRU00042"/>
    </source>
</evidence>
<feature type="domain" description="C2H2-type" evidence="11">
    <location>
        <begin position="688"/>
        <end position="716"/>
    </location>
</feature>
<feature type="compositionally biased region" description="Polar residues" evidence="10">
    <location>
        <begin position="515"/>
        <end position="539"/>
    </location>
</feature>
<dbReference type="STRING" id="105785.A0A2J7Q8V5"/>
<name>A0A2J7Q8V5_9NEOP</name>
<feature type="compositionally biased region" description="Basic and acidic residues" evidence="10">
    <location>
        <begin position="2443"/>
        <end position="2453"/>
    </location>
</feature>
<evidence type="ECO:0000256" key="5">
    <source>
        <dbReference type="ARBA" id="ARBA00022833"/>
    </source>
</evidence>
<sequence>MYTGVGVGDGIQTDDSYSSSNTSKSTDTTSASSDLSNSKYLHKKFKKMATAAPVIAPPQELTANDTVVRGPVMEVGRITTGSKIPNALKTVSVTEGLKGKVETERDSSPKAASRGASPSVSTSTVPPASLLQYSSSSSTSSSSSVPHQGRYVCPYCKLACAKPSVLQKHIRAHTNERPYPCTPCGFAFKTKSNLYKHCRSRAHALKMEEEGSNSGTKFSLPSAESSDVEDDEDDNCSNSTSPLPSVSTAAIVANTTAYCNNFSMSSNIPSYITATTTVITTATVSTISATSSTSENNNNQEKPRQIYKPKFHKAALYQEEEQQQAAEIAMTAKIKTDINNPTTAMQLSSASCLKTPPPSQFSPTSTLISNLKTPSSPSPEFLHRHISKIISDNQAIVETIDPHWSKKFLQRQSSREQPREGSPGSPLSPLSSPGVDVATQWPKKLFHRQMSLNDPVMCGSSDPERVKLSLQHSAQSKLALALLRPSRYESASLSPRPSESPLSAASSTPEPSLSYQQPLNLSTTHNTNSKVNSEDPNSSMHRKRCFSEGFVNTGAGQSHSVSSAAVLKDHNILTTTNCHRGQSNSKLARLDSTGTTIVCIESGQKNHTNEKLLYHPQNPEGSIIKDLLLKARAAASAGISQASGVYTTGMIDIISNTETSTSTPAINMAYLQSSYNSEDDVYFSNCQYVCSLCKIPFRNAQNLEIHQRYYCTGESSSKIMNNTSPQHSPNAAMKYVSVSCHSLDLQPQVAGSAEDAVRVVGHTIKGSGLQPLNVAKVSPKVGKQEFKPSPLTSPSRESGKAPALVVPPFPSPGPLLGNTPLVDSYHQLSLQQQKKREDNDSEDTVEDLHHRGPVLKRRRLDSELSRDTSSTTSSPDIRPLSTTPLSGIISPSTTTLRSLEELSKCPMRPNSLQMFGGEVQILDGAGETKTMRIEPSSRGGKSPGAPGGTADLILSLPNHLHPGGVLVSSASSKGGATECDDEVAPGSVSPHIVVTIARSGLHSGGTIVQVPQKSCNNSGTVSSGHVKPPRTSGGSINPISAPSPKNITLPLPKQQQKNVTGGGMILHSVSPSTSPYCTGTLLTSNTNTVTNTFPDTSKLLTPIVPNIATPNLAVPGIPAPNLGHHLPFMPFAPFLADGTLLNPLTSITAYNPLTLPPHSGMLHQSSQVLQSLSQPQTKDEKSPGAVTCSSIPRDSNVPPPPYSGDVVTILHGGKPIPYVPGMPGPHTLLPVVPSPVAVRKEPSPKPLDLASPSRETHSFKITDQSKATQQSTSFLLKNLKVSGTSNISTATPVPSSHYLKDDFPRIVNSKVPTNTLLKIPKTPTQLIPSIKVDTPAPTTHPSTDSTLSTVEESAQNVSNSVSPPLQKMSKGIRPDILPVMAPREMGSEKDDKLTKDSSKKTEKSNENNEESKTKASSNGSRPKFLRPTTLPLKPGTFVPKKHHGTGLTPTGTVLSLVSPETPRPRKSYGQLYLNGHAYTYLGLKCSTRAFFCTLNRPQPMYVPQTPEHAKLSMYSNWKICCEADPNPFGLDPGHAMAFYDSRHRPTMYSIAKPSENKPMILTHSSYWLEKNQPQQNEKLKADERKYDKSTSSDKSQGDAGKDNGTKTEVVENAAVSGELVPRRVKIFDGGFESNEDYIYVRGRGRGRYVCEECGIRCKKPSMLKKHIRTHTDVRPFTCKHCNFSFKTKGNLTKHMKSKAHYKKCMELGIVPVPTVVDDSYIDEECLIRQQALRASRCGDAESDTDENEDEEDDDDDDEEDEEEEQNQADVDDTNVSKGKLEREAVCGLLSLSESTRVSSSSSHYVSAGLIPPSSRCGRPSTYPYSLTLLIPGPNCHGSSFNAPQTPTLTAISAQTEREKVSRNTGLALELRNGGEGKLKEEEGRMSSMIRRRGNAAALLLIPPQQGDTNRYYFPSCRTPTVPVAMFSKSLTADKSSVDGESDSDYDRDNSSAVHTDDEDSEQSDSSLRDKPLLEILVNEIEALEGNSSGILLPMDLSSKTPVTASAKKTATLMPYIPPLSTNGARTPTTPISEILTPVSEPAILLASLCSSVERFPVSNTMLVHKHPDPAETTMLQAYLTERALQDVRMKQHQFHHHGYITTTCTTVSSTSTASMPVQEVTVVTKSSVDNTVPKENAQAVPIKIQRPAAEVLSAQITDAESDTSEKPSIQEPSEQVNGYKPQTSSGDAENEVNSVSCEKTKSKEGTLLKIQNSTLLEKKMSLVPMGSNNIVRNVVVGGYSFSGHQPSSPPTSSTSGASVTKTSSPTKPKAEFLPPSSGPSPSYVSMTDDGRSICVICNKIFSKPSQLRLHVNIHYFERPFRCESCAVSFRTKGHLQKHERSVSHQNKVNMNSTFGTPTTTNPRPFKCDDCKIAFRIHGHLAKHLRSKMHIMKLECVGKLPFGTYAEMEREGISLNEIDTTDCDNSLESLQVLAQKLYEKDPTKLGQWDGERGEIVTSHPLPQMSGGETSSDEGEPLLGCQSPPNIMHSSSAGVQETSVSNRDILLLRSSTSDSSFSKQEYEYEKKEDAGSLSRDPSYKQDMRKDGVLNQSPPKLCISTESLESPVCDTREFVTNCSASKNPTSTYQQNTSDTNASEWNNGFSRTQVKTVCAPLKQFNHHDSDKKDTVGHVSEVVGNKGHDGRLPDCGMEGNQSKEEPLNIRQRDDSGNVQPPEDADYEDASDGDNDGGQNSTFSCSICKQTFPNLGALQVHLFVEHDSSTDMNEDASQSTASSTTTSDNPVMLTSKVPTLHKQKLSIPMLVSADEMSKGLTVNYLSQFRKRPSMTDSGKETQDFSFHGPFSKRPTPDHQDFKVSSPTNMPKMDEGEFERRGNLNGESDSLNLETRVMAASGSDSESTFATSDRYRVTLKDGFRRSECKSVTNMDASVKESDKIQNTAVEGSDFEKDTDIHSKGKVTEEDTEGLHVSVAEVAETCVTLSDSNIQCQKSETNIAQTELKVCSSDKLRQHNTDESAKSDQPARRDNCESSDSRQSPTSEQQKGDSSAPESHQTKHNCDLCGKVQSSQESLQKVC</sequence>
<feature type="compositionally biased region" description="Acidic residues" evidence="10">
    <location>
        <begin position="1740"/>
        <end position="1772"/>
    </location>
</feature>
<comment type="caution">
    <text evidence="12">The sequence shown here is derived from an EMBL/GenBank/DDBJ whole genome shotgun (WGS) entry which is preliminary data.</text>
</comment>
<dbReference type="GO" id="GO:0008270">
    <property type="term" value="F:zinc ion binding"/>
    <property type="evidence" value="ECO:0007669"/>
    <property type="project" value="UniProtKB-KW"/>
</dbReference>
<dbReference type="InterPro" id="IPR036236">
    <property type="entry name" value="Znf_C2H2_sf"/>
</dbReference>
<dbReference type="GO" id="GO:0000981">
    <property type="term" value="F:DNA-binding transcription factor activity, RNA polymerase II-specific"/>
    <property type="evidence" value="ECO:0007669"/>
    <property type="project" value="TreeGrafter"/>
</dbReference>
<feature type="region of interest" description="Disordered" evidence="10">
    <location>
        <begin position="2782"/>
        <end position="2837"/>
    </location>
</feature>
<dbReference type="PROSITE" id="PS50157">
    <property type="entry name" value="ZINC_FINGER_C2H2_2"/>
    <property type="match status" value="9"/>
</dbReference>
<feature type="region of interest" description="Disordered" evidence="10">
    <location>
        <begin position="1571"/>
        <end position="1608"/>
    </location>
</feature>
<feature type="compositionally biased region" description="Low complexity" evidence="10">
    <location>
        <begin position="421"/>
        <end position="434"/>
    </location>
</feature>
<keyword evidence="5" id="KW-0862">Zinc</keyword>
<dbReference type="EMBL" id="NEVH01016946">
    <property type="protein sequence ID" value="PNF25012.1"/>
    <property type="molecule type" value="Genomic_DNA"/>
</dbReference>
<feature type="compositionally biased region" description="Polar residues" evidence="10">
    <location>
        <begin position="1336"/>
        <end position="1363"/>
    </location>
</feature>
<evidence type="ECO:0000256" key="7">
    <source>
        <dbReference type="ARBA" id="ARBA00023163"/>
    </source>
</evidence>
<evidence type="ECO:0000313" key="13">
    <source>
        <dbReference type="Proteomes" id="UP000235965"/>
    </source>
</evidence>
<feature type="region of interest" description="Disordered" evidence="10">
    <location>
        <begin position="1736"/>
        <end position="1777"/>
    </location>
</feature>
<feature type="compositionally biased region" description="Polar residues" evidence="10">
    <location>
        <begin position="2481"/>
        <end position="2496"/>
    </location>
</feature>
<feature type="compositionally biased region" description="Polar residues" evidence="10">
    <location>
        <begin position="2166"/>
        <end position="2197"/>
    </location>
</feature>
<keyword evidence="7" id="KW-0804">Transcription</keyword>
<feature type="domain" description="C2H2-type" evidence="11">
    <location>
        <begin position="1648"/>
        <end position="1675"/>
    </location>
</feature>
<evidence type="ECO:0000256" key="1">
    <source>
        <dbReference type="ARBA" id="ARBA00004123"/>
    </source>
</evidence>
<dbReference type="SMART" id="SM00451">
    <property type="entry name" value="ZnF_U1"/>
    <property type="match status" value="3"/>
</dbReference>
<feature type="compositionally biased region" description="Low complexity" evidence="10">
    <location>
        <begin position="116"/>
        <end position="144"/>
    </location>
</feature>
<dbReference type="FunCoup" id="A0A2J7Q8V5">
    <property type="interactions" value="200"/>
</dbReference>
<feature type="compositionally biased region" description="Basic and acidic residues" evidence="10">
    <location>
        <begin position="2821"/>
        <end position="2831"/>
    </location>
</feature>
<feature type="region of interest" description="Disordered" evidence="10">
    <location>
        <begin position="1932"/>
        <end position="1968"/>
    </location>
</feature>
<gene>
    <name evidence="12" type="ORF">B7P43_G07961</name>
</gene>
<dbReference type="InterPro" id="IPR003604">
    <property type="entry name" value="Matrin/U1-like-C_Znf_C2H2"/>
</dbReference>
<dbReference type="Pfam" id="PF00096">
    <property type="entry name" value="zf-C2H2"/>
    <property type="match status" value="3"/>
</dbReference>
<reference evidence="12 13" key="1">
    <citation type="submission" date="2017-12" db="EMBL/GenBank/DDBJ databases">
        <title>Hemimetabolous genomes reveal molecular basis of termite eusociality.</title>
        <authorList>
            <person name="Harrison M.C."/>
            <person name="Jongepier E."/>
            <person name="Robertson H.M."/>
            <person name="Arning N."/>
            <person name="Bitard-Feildel T."/>
            <person name="Chao H."/>
            <person name="Childers C.P."/>
            <person name="Dinh H."/>
            <person name="Doddapaneni H."/>
            <person name="Dugan S."/>
            <person name="Gowin J."/>
            <person name="Greiner C."/>
            <person name="Han Y."/>
            <person name="Hu H."/>
            <person name="Hughes D.S.T."/>
            <person name="Huylmans A.-K."/>
            <person name="Kemena C."/>
            <person name="Kremer L.P.M."/>
            <person name="Lee S.L."/>
            <person name="Lopez-Ezquerra A."/>
            <person name="Mallet L."/>
            <person name="Monroy-Kuhn J.M."/>
            <person name="Moser A."/>
            <person name="Murali S.C."/>
            <person name="Muzny D.M."/>
            <person name="Otani S."/>
            <person name="Piulachs M.-D."/>
            <person name="Poelchau M."/>
            <person name="Qu J."/>
            <person name="Schaub F."/>
            <person name="Wada-Katsumata A."/>
            <person name="Worley K.C."/>
            <person name="Xie Q."/>
            <person name="Ylla G."/>
            <person name="Poulsen M."/>
            <person name="Gibbs R.A."/>
            <person name="Schal C."/>
            <person name="Richards S."/>
            <person name="Belles X."/>
            <person name="Korb J."/>
            <person name="Bornberg-Bauer E."/>
        </authorList>
    </citation>
    <scope>NUCLEOTIDE SEQUENCE [LARGE SCALE GENOMIC DNA]</scope>
    <source>
        <tissue evidence="12">Whole body</tissue>
    </source>
</reference>
<dbReference type="FunFam" id="3.30.160.60:FF:000145">
    <property type="entry name" value="Zinc finger protein 574"/>
    <property type="match status" value="2"/>
</dbReference>
<feature type="region of interest" description="Disordered" evidence="10">
    <location>
        <begin position="2242"/>
        <end position="2284"/>
    </location>
</feature>
<feature type="compositionally biased region" description="Low complexity" evidence="10">
    <location>
        <begin position="490"/>
        <end position="514"/>
    </location>
</feature>
<accession>A0A2J7Q8V5</accession>
<feature type="region of interest" description="Disordered" evidence="10">
    <location>
        <begin position="207"/>
        <end position="242"/>
    </location>
</feature>
<dbReference type="InterPro" id="IPR051969">
    <property type="entry name" value="Zinc-finger_DNA-bd_regulators"/>
</dbReference>
<feature type="compositionally biased region" description="Polar residues" evidence="10">
    <location>
        <begin position="2256"/>
        <end position="2266"/>
    </location>
</feature>
<feature type="region of interest" description="Disordered" evidence="10">
    <location>
        <begin position="409"/>
        <end position="436"/>
    </location>
</feature>
<dbReference type="PROSITE" id="PS00028">
    <property type="entry name" value="ZINC_FINGER_C2H2_1"/>
    <property type="match status" value="8"/>
</dbReference>
<dbReference type="OrthoDB" id="10042249at2759"/>
<feature type="domain" description="C2H2-type" evidence="11">
    <location>
        <begin position="179"/>
        <end position="208"/>
    </location>
</feature>
<evidence type="ECO:0000256" key="10">
    <source>
        <dbReference type="SAM" id="MobiDB-lite"/>
    </source>
</evidence>
<feature type="region of interest" description="Disordered" evidence="10">
    <location>
        <begin position="2515"/>
        <end position="2552"/>
    </location>
</feature>
<feature type="compositionally biased region" description="Basic and acidic residues" evidence="10">
    <location>
        <begin position="2518"/>
        <end position="2528"/>
    </location>
</feature>
<feature type="compositionally biased region" description="Polar residues" evidence="10">
    <location>
        <begin position="1032"/>
        <end position="1046"/>
    </location>
</feature>
<feature type="domain" description="C2H2-type" evidence="11">
    <location>
        <begin position="1676"/>
        <end position="1700"/>
    </location>
</feature>
<keyword evidence="8" id="KW-0539">Nucleus</keyword>
<dbReference type="Gene3D" id="3.30.160.60">
    <property type="entry name" value="Classic Zinc Finger"/>
    <property type="match status" value="6"/>
</dbReference>
<dbReference type="SUPFAM" id="SSF57667">
    <property type="entry name" value="beta-beta-alpha zinc fingers"/>
    <property type="match status" value="5"/>
</dbReference>
<feature type="compositionally biased region" description="Low complexity" evidence="10">
    <location>
        <begin position="13"/>
        <end position="37"/>
    </location>
</feature>
<feature type="region of interest" description="Disordered" evidence="10">
    <location>
        <begin position="2443"/>
        <end position="2496"/>
    </location>
</feature>
<dbReference type="InParanoid" id="A0A2J7Q8V5"/>
<feature type="compositionally biased region" description="Basic and acidic residues" evidence="10">
    <location>
        <begin position="1577"/>
        <end position="1608"/>
    </location>
</feature>
<feature type="region of interest" description="Disordered" evidence="10">
    <location>
        <begin position="779"/>
        <end position="894"/>
    </location>
</feature>
<keyword evidence="3" id="KW-0677">Repeat</keyword>
<evidence type="ECO:0000256" key="8">
    <source>
        <dbReference type="ARBA" id="ARBA00023242"/>
    </source>
</evidence>
<feature type="compositionally biased region" description="Basic and acidic residues" evidence="10">
    <location>
        <begin position="2963"/>
        <end position="2988"/>
    </location>
</feature>
<evidence type="ECO:0000313" key="12">
    <source>
        <dbReference type="EMBL" id="PNF25012.1"/>
    </source>
</evidence>
<feature type="compositionally biased region" description="Polar residues" evidence="10">
    <location>
        <begin position="880"/>
        <end position="894"/>
    </location>
</feature>
<keyword evidence="2" id="KW-0479">Metal-binding</keyword>
<dbReference type="SMART" id="SM00355">
    <property type="entry name" value="ZnF_C2H2"/>
    <property type="match status" value="9"/>
</dbReference>
<dbReference type="GO" id="GO:0000978">
    <property type="term" value="F:RNA polymerase II cis-regulatory region sequence-specific DNA binding"/>
    <property type="evidence" value="ECO:0007669"/>
    <property type="project" value="TreeGrafter"/>
</dbReference>
<evidence type="ECO:0000256" key="3">
    <source>
        <dbReference type="ARBA" id="ARBA00022737"/>
    </source>
</evidence>
<feature type="region of interest" description="Disordered" evidence="10">
    <location>
        <begin position="2155"/>
        <end position="2200"/>
    </location>
</feature>
<feature type="region of interest" description="Disordered" evidence="10">
    <location>
        <begin position="1015"/>
        <end position="1049"/>
    </location>
</feature>
<keyword evidence="4 9" id="KW-0863">Zinc-finger</keyword>
<feature type="region of interest" description="Disordered" evidence="10">
    <location>
        <begin position="2632"/>
        <end position="2688"/>
    </location>
</feature>
<feature type="region of interest" description="Disordered" evidence="10">
    <location>
        <begin position="1"/>
        <end position="37"/>
    </location>
</feature>
<dbReference type="Proteomes" id="UP000235965">
    <property type="component" value="Unassembled WGS sequence"/>
</dbReference>
<feature type="compositionally biased region" description="Basic and acidic residues" evidence="10">
    <location>
        <begin position="1385"/>
        <end position="1413"/>
    </location>
</feature>
<evidence type="ECO:0000256" key="6">
    <source>
        <dbReference type="ARBA" id="ARBA00023015"/>
    </source>
</evidence>
<feature type="compositionally biased region" description="Polar residues" evidence="10">
    <location>
        <begin position="2989"/>
        <end position="3007"/>
    </location>
</feature>
<feature type="region of interest" description="Disordered" evidence="10">
    <location>
        <begin position="1167"/>
        <end position="1200"/>
    </location>
</feature>
<dbReference type="GO" id="GO:0005634">
    <property type="term" value="C:nucleus"/>
    <property type="evidence" value="ECO:0007669"/>
    <property type="project" value="UniProtKB-SubCell"/>
</dbReference>
<organism evidence="12 13">
    <name type="scientific">Cryptotermes secundus</name>
    <dbReference type="NCBI Taxonomy" id="105785"/>
    <lineage>
        <taxon>Eukaryota</taxon>
        <taxon>Metazoa</taxon>
        <taxon>Ecdysozoa</taxon>
        <taxon>Arthropoda</taxon>
        <taxon>Hexapoda</taxon>
        <taxon>Insecta</taxon>
        <taxon>Pterygota</taxon>
        <taxon>Neoptera</taxon>
        <taxon>Polyneoptera</taxon>
        <taxon>Dictyoptera</taxon>
        <taxon>Blattodea</taxon>
        <taxon>Blattoidea</taxon>
        <taxon>Termitoidae</taxon>
        <taxon>Kalotermitidae</taxon>
        <taxon>Cryptotermitinae</taxon>
        <taxon>Cryptotermes</taxon>
    </lineage>
</organism>
<feature type="region of interest" description="Disordered" evidence="10">
    <location>
        <begin position="98"/>
        <end position="146"/>
    </location>
</feature>
<feature type="compositionally biased region" description="Basic and acidic residues" evidence="10">
    <location>
        <begin position="2652"/>
        <end position="2666"/>
    </location>
</feature>
<feature type="domain" description="C2H2-type" evidence="11">
    <location>
        <begin position="2365"/>
        <end position="2394"/>
    </location>
</feature>
<feature type="region of interest" description="Disordered" evidence="10">
    <location>
        <begin position="2719"/>
        <end position="2742"/>
    </location>
</feature>
<evidence type="ECO:0000256" key="4">
    <source>
        <dbReference type="ARBA" id="ARBA00022771"/>
    </source>
</evidence>
<feature type="compositionally biased region" description="Basic and acidic residues" evidence="10">
    <location>
        <begin position="2535"/>
        <end position="2545"/>
    </location>
</feature>
<evidence type="ECO:0000256" key="2">
    <source>
        <dbReference type="ARBA" id="ARBA00022723"/>
    </source>
</evidence>
<comment type="subcellular location">
    <subcellularLocation>
        <location evidence="1">Nucleus</location>
    </subcellularLocation>
</comment>
<evidence type="ECO:0000259" key="11">
    <source>
        <dbReference type="PROSITE" id="PS50157"/>
    </source>
</evidence>
<dbReference type="PANTHER" id="PTHR45944:SF2">
    <property type="entry name" value="SCHNURRI, ISOFORM F"/>
    <property type="match status" value="1"/>
</dbReference>
<feature type="domain" description="C2H2-type" evidence="11">
    <location>
        <begin position="151"/>
        <end position="178"/>
    </location>
</feature>
<feature type="region of interest" description="Disordered" evidence="10">
    <location>
        <begin position="1328"/>
        <end position="1461"/>
    </location>
</feature>
<feature type="domain" description="C2H2-type" evidence="11">
    <location>
        <begin position="2693"/>
        <end position="2721"/>
    </location>
</feature>
<feature type="region of interest" description="Disordered" evidence="10">
    <location>
        <begin position="490"/>
        <end position="541"/>
    </location>
</feature>
<feature type="domain" description="C2H2-type" evidence="11">
    <location>
        <begin position="2292"/>
        <end position="2319"/>
    </location>
</feature>
<keyword evidence="13" id="KW-1185">Reference proteome</keyword>
<feature type="compositionally biased region" description="Acidic residues" evidence="10">
    <location>
        <begin position="226"/>
        <end position="235"/>
    </location>
</feature>
<feature type="region of interest" description="Disordered" evidence="10">
    <location>
        <begin position="350"/>
        <end position="379"/>
    </location>
</feature>
<dbReference type="InterPro" id="IPR013087">
    <property type="entry name" value="Znf_C2H2_type"/>
</dbReference>
<keyword evidence="6" id="KW-0805">Transcription regulation</keyword>